<proteinExistence type="predicted"/>
<comment type="caution">
    <text evidence="1">The sequence shown here is derived from an EMBL/GenBank/DDBJ whole genome shotgun (WGS) entry which is preliminary data.</text>
</comment>
<evidence type="ECO:0000313" key="1">
    <source>
        <dbReference type="EMBL" id="OCA89379.1"/>
    </source>
</evidence>
<keyword evidence="2" id="KW-1185">Reference proteome</keyword>
<dbReference type="RefSeq" id="WP_065410031.1">
    <property type="nucleotide sequence ID" value="NZ_MAYT01000010.1"/>
</dbReference>
<dbReference type="AlphaFoldDB" id="A0A1B9AZS6"/>
<dbReference type="InterPro" id="IPR026988">
    <property type="entry name" value="YaaC-like"/>
</dbReference>
<reference evidence="2" key="1">
    <citation type="submission" date="2016-05" db="EMBL/GenBank/DDBJ databases">
        <authorList>
            <person name="Liu B."/>
            <person name="Wang J."/>
            <person name="Zhu Y."/>
            <person name="Liu G."/>
            <person name="Chen Q."/>
            <person name="Chen Z."/>
            <person name="Lan J."/>
            <person name="Che J."/>
            <person name="Ge C."/>
            <person name="Shi H."/>
            <person name="Pan Z."/>
            <person name="Liu X."/>
        </authorList>
    </citation>
    <scope>NUCLEOTIDE SEQUENCE [LARGE SCALE GENOMIC DNA]</scope>
    <source>
        <strain evidence="2">FJAT-27215</strain>
    </source>
</reference>
<dbReference type="Proteomes" id="UP000092578">
    <property type="component" value="Unassembled WGS sequence"/>
</dbReference>
<evidence type="ECO:0000313" key="2">
    <source>
        <dbReference type="Proteomes" id="UP000092578"/>
    </source>
</evidence>
<gene>
    <name evidence="1" type="ORF">A8F95_21345</name>
</gene>
<evidence type="ECO:0008006" key="3">
    <source>
        <dbReference type="Google" id="ProtNLM"/>
    </source>
</evidence>
<protein>
    <recommendedName>
        <fullName evidence="3">YaaC-like Protein</fullName>
    </recommendedName>
</protein>
<sequence length="319" mass="37246">MNSQLFHQIDPLLPYQNTEDAKKFLQASYRSLALSNAEEAAYHNCARFIYSLEHGSVFLRQSAQSPLSIQPVLIFYGLSHYIKACLLTVDPAYPATVHVLAHGLSTRKRKKQNYSFLKDEVRTQRNGLFGHFSEKMFHMEHLEGFKLNMNDLLMQIPEVAHIFSFQAAERPFHSLQQVSSSVYHLPAQLLDDYQMTENRLSDFLEQKTNGKITIETSHKNKLVLKVPDETPPAPCRFDIAANQWFFSRRKTPEAFYPELLVYYTLLYNLSMIARYETEWWYELLKHAPGKEFSLIKQFLHISQYKIPLLIEQFLDKGRS</sequence>
<dbReference type="Pfam" id="PF14175">
    <property type="entry name" value="YaaC"/>
    <property type="match status" value="1"/>
</dbReference>
<accession>A0A1B9AZS6</accession>
<dbReference type="EMBL" id="MAYT01000010">
    <property type="protein sequence ID" value="OCA89379.1"/>
    <property type="molecule type" value="Genomic_DNA"/>
</dbReference>
<organism evidence="1 2">
    <name type="scientific">Pseudobacillus wudalianchiensis</name>
    <dbReference type="NCBI Taxonomy" id="1743143"/>
    <lineage>
        <taxon>Bacteria</taxon>
        <taxon>Bacillati</taxon>
        <taxon>Bacillota</taxon>
        <taxon>Bacilli</taxon>
        <taxon>Bacillales</taxon>
        <taxon>Bacillaceae</taxon>
        <taxon>Pseudobacillus</taxon>
    </lineage>
</organism>
<name>A0A1B9AZS6_9BACI</name>